<evidence type="ECO:0000256" key="5">
    <source>
        <dbReference type="ARBA" id="ARBA00022989"/>
    </source>
</evidence>
<keyword evidence="4 7" id="KW-0812">Transmembrane</keyword>
<sequence length="227" mass="24566">MGNFLMEQLPFFVRIILACLCGGIIGLERQLRTKVAGTRTHIMIALASALMMIISKYGFMDVIGIDGASWDVSRVAAGIITGIGILGGGLIFIGKQGYVSGITTAAGAWVTVGVGMAVGAGMYPISIGTTLLVVLIQTVCHKDLWVVKQATRARVVFLVSNEKDAFGKISSELNGYNISISQFKWERKGKNVFQVRCQVLIPARYSKEEIVNLFAGLDEVESFEIIQ</sequence>
<keyword evidence="10" id="KW-1185">Reference proteome</keyword>
<dbReference type="PANTHER" id="PTHR33778:SF1">
    <property type="entry name" value="MAGNESIUM TRANSPORTER YHID-RELATED"/>
    <property type="match status" value="1"/>
</dbReference>
<dbReference type="PANTHER" id="PTHR33778">
    <property type="entry name" value="PROTEIN MGTC"/>
    <property type="match status" value="1"/>
</dbReference>
<feature type="domain" description="MgtC/SapB/SrpB/YhiD N-terminal" evidence="8">
    <location>
        <begin position="15"/>
        <end position="140"/>
    </location>
</feature>
<dbReference type="EMBL" id="JAOQKJ010000005">
    <property type="protein sequence ID" value="MCU6744171.1"/>
    <property type="molecule type" value="Genomic_DNA"/>
</dbReference>
<evidence type="ECO:0000256" key="2">
    <source>
        <dbReference type="ARBA" id="ARBA00009298"/>
    </source>
</evidence>
<dbReference type="InterPro" id="IPR049177">
    <property type="entry name" value="MgtC_SapB_SrpB_YhiD_N"/>
</dbReference>
<gene>
    <name evidence="9" type="ORF">OCV77_06635</name>
</gene>
<comment type="similarity">
    <text evidence="2">Belongs to the MgtC/SapB family.</text>
</comment>
<keyword evidence="3" id="KW-1003">Cell membrane</keyword>
<evidence type="ECO:0000256" key="4">
    <source>
        <dbReference type="ARBA" id="ARBA00022692"/>
    </source>
</evidence>
<organism evidence="9 10">
    <name type="scientific">Suilimivivens aceti</name>
    <dbReference type="NCBI Taxonomy" id="2981774"/>
    <lineage>
        <taxon>Bacteria</taxon>
        <taxon>Bacillati</taxon>
        <taxon>Bacillota</taxon>
        <taxon>Clostridia</taxon>
        <taxon>Lachnospirales</taxon>
        <taxon>Lachnospiraceae</taxon>
        <taxon>Suilimivivens</taxon>
    </lineage>
</organism>
<keyword evidence="6 7" id="KW-0472">Membrane</keyword>
<evidence type="ECO:0000313" key="9">
    <source>
        <dbReference type="EMBL" id="MCU6744171.1"/>
    </source>
</evidence>
<keyword evidence="5 7" id="KW-1133">Transmembrane helix</keyword>
<protein>
    <submittedName>
        <fullName evidence="9">MgtC/SapB family protein</fullName>
    </submittedName>
</protein>
<reference evidence="9 10" key="1">
    <citation type="journal article" date="2021" name="ISME Commun">
        <title>Automated analysis of genomic sequences facilitates high-throughput and comprehensive description of bacteria.</title>
        <authorList>
            <person name="Hitch T.C.A."/>
        </authorList>
    </citation>
    <scope>NUCLEOTIDE SEQUENCE [LARGE SCALE GENOMIC DNA]</scope>
    <source>
        <strain evidence="9 10">Sanger_18</strain>
    </source>
</reference>
<comment type="caution">
    <text evidence="9">The sequence shown here is derived from an EMBL/GenBank/DDBJ whole genome shotgun (WGS) entry which is preliminary data.</text>
</comment>
<feature type="transmembrane region" description="Helical" evidence="7">
    <location>
        <begin position="72"/>
        <end position="94"/>
    </location>
</feature>
<accession>A0ABT2T2C5</accession>
<evidence type="ECO:0000256" key="7">
    <source>
        <dbReference type="SAM" id="Phobius"/>
    </source>
</evidence>
<comment type="subcellular location">
    <subcellularLocation>
        <location evidence="1">Cell membrane</location>
        <topology evidence="1">Multi-pass membrane protein</topology>
    </subcellularLocation>
</comment>
<feature type="transmembrane region" description="Helical" evidence="7">
    <location>
        <begin position="106"/>
        <end position="136"/>
    </location>
</feature>
<evidence type="ECO:0000313" key="10">
    <source>
        <dbReference type="Proteomes" id="UP001652432"/>
    </source>
</evidence>
<evidence type="ECO:0000256" key="3">
    <source>
        <dbReference type="ARBA" id="ARBA00022475"/>
    </source>
</evidence>
<dbReference type="PRINTS" id="PR01837">
    <property type="entry name" value="MGTCSAPBPROT"/>
</dbReference>
<evidence type="ECO:0000256" key="6">
    <source>
        <dbReference type="ARBA" id="ARBA00023136"/>
    </source>
</evidence>
<dbReference type="InterPro" id="IPR003416">
    <property type="entry name" value="MgtC/SapB/SrpB/YhiD_fam"/>
</dbReference>
<proteinExistence type="inferred from homology"/>
<feature type="transmembrane region" description="Helical" evidence="7">
    <location>
        <begin position="40"/>
        <end position="60"/>
    </location>
</feature>
<name>A0ABT2T2C5_9FIRM</name>
<dbReference type="RefSeq" id="WP_262574167.1">
    <property type="nucleotide sequence ID" value="NZ_JAOQKJ010000005.1"/>
</dbReference>
<dbReference type="Pfam" id="PF02308">
    <property type="entry name" value="MgtC"/>
    <property type="match status" value="1"/>
</dbReference>
<feature type="transmembrane region" description="Helical" evidence="7">
    <location>
        <begin position="12"/>
        <end position="28"/>
    </location>
</feature>
<evidence type="ECO:0000256" key="1">
    <source>
        <dbReference type="ARBA" id="ARBA00004651"/>
    </source>
</evidence>
<evidence type="ECO:0000259" key="8">
    <source>
        <dbReference type="Pfam" id="PF02308"/>
    </source>
</evidence>
<dbReference type="Proteomes" id="UP001652432">
    <property type="component" value="Unassembled WGS sequence"/>
</dbReference>